<dbReference type="Pfam" id="PF19765">
    <property type="entry name" value="DUF6252"/>
    <property type="match status" value="1"/>
</dbReference>
<proteinExistence type="predicted"/>
<dbReference type="Proteomes" id="UP000181898">
    <property type="component" value="Chromosome"/>
</dbReference>
<evidence type="ECO:0000313" key="3">
    <source>
        <dbReference type="Proteomes" id="UP000181898"/>
    </source>
</evidence>
<dbReference type="KEGG" id="ten:LPB136_09160"/>
<reference evidence="2 3" key="1">
    <citation type="submission" date="2016-11" db="EMBL/GenBank/DDBJ databases">
        <title>Tenacibaculum sp. LPB0136, isolated from marine environment.</title>
        <authorList>
            <person name="Kim E."/>
            <person name="Yi H."/>
        </authorList>
    </citation>
    <scope>NUCLEOTIDE SEQUENCE [LARGE SCALE GENOMIC DNA]</scope>
    <source>
        <strain evidence="2 3">LPB0136</strain>
    </source>
</reference>
<dbReference type="PROSITE" id="PS51257">
    <property type="entry name" value="PROKAR_LIPOPROTEIN"/>
    <property type="match status" value="1"/>
</dbReference>
<gene>
    <name evidence="2" type="ORF">LPB136_09160</name>
</gene>
<protein>
    <recommendedName>
        <fullName evidence="4">PLAT domain-containing protein</fullName>
    </recommendedName>
</protein>
<dbReference type="EMBL" id="CP018155">
    <property type="protein sequence ID" value="APG65516.1"/>
    <property type="molecule type" value="Genomic_DNA"/>
</dbReference>
<evidence type="ECO:0000313" key="2">
    <source>
        <dbReference type="EMBL" id="APG65516.1"/>
    </source>
</evidence>
<keyword evidence="1" id="KW-0732">Signal</keyword>
<name>A0A1L3JK39_9FLAO</name>
<feature type="chain" id="PRO_5012182491" description="PLAT domain-containing protein" evidence="1">
    <location>
        <begin position="23"/>
        <end position="161"/>
    </location>
</feature>
<feature type="signal peptide" evidence="1">
    <location>
        <begin position="1"/>
        <end position="22"/>
    </location>
</feature>
<dbReference type="RefSeq" id="WP_072556040.1">
    <property type="nucleotide sequence ID" value="NZ_CP018155.1"/>
</dbReference>
<organism evidence="2 3">
    <name type="scientific">Tenacibaculum todarodis</name>
    <dbReference type="NCBI Taxonomy" id="1850252"/>
    <lineage>
        <taxon>Bacteria</taxon>
        <taxon>Pseudomonadati</taxon>
        <taxon>Bacteroidota</taxon>
        <taxon>Flavobacteriia</taxon>
        <taxon>Flavobacteriales</taxon>
        <taxon>Flavobacteriaceae</taxon>
        <taxon>Tenacibaculum</taxon>
    </lineage>
</organism>
<sequence>MKTLKKLSILLFATLLWVGCSDDSNNPSSGDEFLTAKVDGADFSSFEDSIGASIGTGGAGDVLAVQGSNNSGDYIRINITSYTGVGTYTTGDAITNVSSLSYGSVTPLAAWTTTFDIGNGTVEITEDSATHVKGTFSFTGLNSSDSTNKTITQGEFSAEKQ</sequence>
<dbReference type="AlphaFoldDB" id="A0A1L3JK39"/>
<dbReference type="InterPro" id="IPR046219">
    <property type="entry name" value="DUF6252"/>
</dbReference>
<evidence type="ECO:0008006" key="4">
    <source>
        <dbReference type="Google" id="ProtNLM"/>
    </source>
</evidence>
<keyword evidence="3" id="KW-1185">Reference proteome</keyword>
<accession>A0A1L3JK39</accession>
<dbReference type="STRING" id="1850252.LPB136_09160"/>
<evidence type="ECO:0000256" key="1">
    <source>
        <dbReference type="SAM" id="SignalP"/>
    </source>
</evidence>
<dbReference type="OrthoDB" id="955633at2"/>